<comment type="similarity">
    <text evidence="1 8">Belongs to the SOS response-associated peptidase family.</text>
</comment>
<evidence type="ECO:0000313" key="9">
    <source>
        <dbReference type="EMBL" id="MFC3109470.1"/>
    </source>
</evidence>
<organism evidence="9 10">
    <name type="scientific">Undibacterium arcticum</name>
    <dbReference type="NCBI Taxonomy" id="1762892"/>
    <lineage>
        <taxon>Bacteria</taxon>
        <taxon>Pseudomonadati</taxon>
        <taxon>Pseudomonadota</taxon>
        <taxon>Betaproteobacteria</taxon>
        <taxon>Burkholderiales</taxon>
        <taxon>Oxalobacteraceae</taxon>
        <taxon>Undibacterium</taxon>
    </lineage>
</organism>
<evidence type="ECO:0000256" key="8">
    <source>
        <dbReference type="RuleBase" id="RU364100"/>
    </source>
</evidence>
<dbReference type="EC" id="3.4.-.-" evidence="8"/>
<dbReference type="RefSeq" id="WP_390332015.1">
    <property type="nucleotide sequence ID" value="NZ_JBHRTP010000052.1"/>
</dbReference>
<protein>
    <recommendedName>
        <fullName evidence="8">Abasic site processing protein</fullName>
        <ecNumber evidence="8">3.4.-.-</ecNumber>
    </recommendedName>
</protein>
<dbReference type="PANTHER" id="PTHR13604">
    <property type="entry name" value="DC12-RELATED"/>
    <property type="match status" value="1"/>
</dbReference>
<evidence type="ECO:0000256" key="2">
    <source>
        <dbReference type="ARBA" id="ARBA00022670"/>
    </source>
</evidence>
<keyword evidence="3" id="KW-0227">DNA damage</keyword>
<dbReference type="Gene3D" id="3.90.1680.10">
    <property type="entry name" value="SOS response associated peptidase-like"/>
    <property type="match status" value="1"/>
</dbReference>
<evidence type="ECO:0000256" key="1">
    <source>
        <dbReference type="ARBA" id="ARBA00008136"/>
    </source>
</evidence>
<evidence type="ECO:0000256" key="6">
    <source>
        <dbReference type="ARBA" id="ARBA00023125"/>
    </source>
</evidence>
<dbReference type="InterPro" id="IPR003738">
    <property type="entry name" value="SRAP"/>
</dbReference>
<dbReference type="EMBL" id="JBHRTP010000052">
    <property type="protein sequence ID" value="MFC3109470.1"/>
    <property type="molecule type" value="Genomic_DNA"/>
</dbReference>
<keyword evidence="4 8" id="KW-0378">Hydrolase</keyword>
<sequence length="228" mass="26033">MCGRITQTKEMKRYAKRLGFDPQLLIDFPEEAINNYNCSPGAPHWTMRLHDGMLVAEEIKWHWLSSWAKKKGMTPAINAKLEKLLTPYYRGLMKQGRIIVPADGWYERIKSGNERIPWYIKPKSGEELFLAALTDHEPGQPDTPGVGFVIVTNETAGGMVDIHDRRPLALTAEDAALWMDLSFSYEQAEQVARQSALTSESFDWYQVSKDVNGHKYRDDHLIQPVEPA</sequence>
<evidence type="ECO:0000256" key="7">
    <source>
        <dbReference type="ARBA" id="ARBA00023239"/>
    </source>
</evidence>
<dbReference type="Proteomes" id="UP001595530">
    <property type="component" value="Unassembled WGS sequence"/>
</dbReference>
<evidence type="ECO:0000256" key="4">
    <source>
        <dbReference type="ARBA" id="ARBA00022801"/>
    </source>
</evidence>
<reference evidence="10" key="1">
    <citation type="journal article" date="2019" name="Int. J. Syst. Evol. Microbiol.">
        <title>The Global Catalogue of Microorganisms (GCM) 10K type strain sequencing project: providing services to taxonomists for standard genome sequencing and annotation.</title>
        <authorList>
            <consortium name="The Broad Institute Genomics Platform"/>
            <consortium name="The Broad Institute Genome Sequencing Center for Infectious Disease"/>
            <person name="Wu L."/>
            <person name="Ma J."/>
        </authorList>
    </citation>
    <scope>NUCLEOTIDE SEQUENCE [LARGE SCALE GENOMIC DNA]</scope>
    <source>
        <strain evidence="10">KCTC 42986</strain>
    </source>
</reference>
<evidence type="ECO:0000256" key="3">
    <source>
        <dbReference type="ARBA" id="ARBA00022763"/>
    </source>
</evidence>
<dbReference type="Pfam" id="PF02586">
    <property type="entry name" value="SRAP"/>
    <property type="match status" value="1"/>
</dbReference>
<keyword evidence="5" id="KW-0190">Covalent protein-DNA linkage</keyword>
<dbReference type="SUPFAM" id="SSF143081">
    <property type="entry name" value="BB1717-like"/>
    <property type="match status" value="1"/>
</dbReference>
<keyword evidence="7" id="KW-0456">Lyase</keyword>
<evidence type="ECO:0000256" key="5">
    <source>
        <dbReference type="ARBA" id="ARBA00023124"/>
    </source>
</evidence>
<dbReference type="InterPro" id="IPR036590">
    <property type="entry name" value="SRAP-like"/>
</dbReference>
<evidence type="ECO:0000313" key="10">
    <source>
        <dbReference type="Proteomes" id="UP001595530"/>
    </source>
</evidence>
<keyword evidence="10" id="KW-1185">Reference proteome</keyword>
<keyword evidence="2 8" id="KW-0645">Protease</keyword>
<comment type="caution">
    <text evidence="9">The sequence shown here is derived from an EMBL/GenBank/DDBJ whole genome shotgun (WGS) entry which is preliminary data.</text>
</comment>
<gene>
    <name evidence="9" type="ORF">ACFOFO_16130</name>
</gene>
<dbReference type="PANTHER" id="PTHR13604:SF0">
    <property type="entry name" value="ABASIC SITE PROCESSING PROTEIN HMCES"/>
    <property type="match status" value="1"/>
</dbReference>
<dbReference type="GO" id="GO:0016787">
    <property type="term" value="F:hydrolase activity"/>
    <property type="evidence" value="ECO:0007669"/>
    <property type="project" value="UniProtKB-KW"/>
</dbReference>
<accession>A0ABV7F7F2</accession>
<keyword evidence="6" id="KW-0238">DNA-binding</keyword>
<name>A0ABV7F7F2_9BURK</name>
<proteinExistence type="inferred from homology"/>